<accession>A0A660LA96</accession>
<dbReference type="OrthoDB" id="9780430at2"/>
<dbReference type="PANTHER" id="PTHR42905:SF16">
    <property type="entry name" value="CARBOXYPHOSPHONOENOLPYRUVATE PHOSPHONOMUTASE-LIKE PROTEIN (AFU_ORTHOLOGUE AFUA_5G07230)"/>
    <property type="match status" value="1"/>
</dbReference>
<organism evidence="1 2">
    <name type="scientific">Solirubrobacter pauli</name>
    <dbReference type="NCBI Taxonomy" id="166793"/>
    <lineage>
        <taxon>Bacteria</taxon>
        <taxon>Bacillati</taxon>
        <taxon>Actinomycetota</taxon>
        <taxon>Thermoleophilia</taxon>
        <taxon>Solirubrobacterales</taxon>
        <taxon>Solirubrobacteraceae</taxon>
        <taxon>Solirubrobacter</taxon>
    </lineage>
</organism>
<dbReference type="CDD" id="cd00377">
    <property type="entry name" value="ICL_PEPM"/>
    <property type="match status" value="1"/>
</dbReference>
<protein>
    <submittedName>
        <fullName evidence="1">2-methylisocitrate lyase-like PEP mutase family enzyme</fullName>
    </submittedName>
</protein>
<dbReference type="AlphaFoldDB" id="A0A660LA96"/>
<evidence type="ECO:0000313" key="2">
    <source>
        <dbReference type="Proteomes" id="UP000278962"/>
    </source>
</evidence>
<keyword evidence="2" id="KW-1185">Reference proteome</keyword>
<dbReference type="GO" id="GO:0016829">
    <property type="term" value="F:lyase activity"/>
    <property type="evidence" value="ECO:0007669"/>
    <property type="project" value="UniProtKB-KW"/>
</dbReference>
<dbReference type="InterPro" id="IPR040442">
    <property type="entry name" value="Pyrv_kinase-like_dom_sf"/>
</dbReference>
<dbReference type="Proteomes" id="UP000278962">
    <property type="component" value="Unassembled WGS sequence"/>
</dbReference>
<comment type="caution">
    <text evidence="1">The sequence shown here is derived from an EMBL/GenBank/DDBJ whole genome shotgun (WGS) entry which is preliminary data.</text>
</comment>
<dbReference type="PANTHER" id="PTHR42905">
    <property type="entry name" value="PHOSPHOENOLPYRUVATE CARBOXYLASE"/>
    <property type="match status" value="1"/>
</dbReference>
<name>A0A660LA96_9ACTN</name>
<dbReference type="EMBL" id="RBIL01000001">
    <property type="protein sequence ID" value="RKQ91195.1"/>
    <property type="molecule type" value="Genomic_DNA"/>
</dbReference>
<evidence type="ECO:0000313" key="1">
    <source>
        <dbReference type="EMBL" id="RKQ91195.1"/>
    </source>
</evidence>
<dbReference type="Pfam" id="PF13714">
    <property type="entry name" value="PEP_mutase"/>
    <property type="match status" value="1"/>
</dbReference>
<gene>
    <name evidence="1" type="ORF">C8N24_1015</name>
</gene>
<dbReference type="Gene3D" id="3.20.20.60">
    <property type="entry name" value="Phosphoenolpyruvate-binding domains"/>
    <property type="match status" value="1"/>
</dbReference>
<dbReference type="RefSeq" id="WP_121248600.1">
    <property type="nucleotide sequence ID" value="NZ_RBIL01000001.1"/>
</dbReference>
<keyword evidence="1" id="KW-0456">Lyase</keyword>
<dbReference type="InterPro" id="IPR039556">
    <property type="entry name" value="ICL/PEPM"/>
</dbReference>
<dbReference type="SUPFAM" id="SSF51621">
    <property type="entry name" value="Phosphoenolpyruvate/pyruvate domain"/>
    <property type="match status" value="1"/>
</dbReference>
<dbReference type="InterPro" id="IPR015813">
    <property type="entry name" value="Pyrv/PenolPyrv_kinase-like_dom"/>
</dbReference>
<sequence>MTQREKAEELRRLHAAPEPLVLVNAWDAVSARVVADAGAKAIATASWSIAASRGYGDGEQIPLDQMIDAVGIVARAVELPVTADLERGFGDAGATVARAIDAGAVGCNLEDSDGTGALKPVEEHAANVRAARAAGEAAGVPVVINARTDVFLTGGEFEDAVTRARAYLAAGADVIFVPGVSDVATLEQLVIKIRGPISVFGSANGPTLDELARLGIPRVSYGPGPLGSAMAALGRTAKTLLGGGDPPADLANRP</sequence>
<reference evidence="1 2" key="1">
    <citation type="submission" date="2018-10" db="EMBL/GenBank/DDBJ databases">
        <title>Genomic Encyclopedia of Archaeal and Bacterial Type Strains, Phase II (KMG-II): from individual species to whole genera.</title>
        <authorList>
            <person name="Goeker M."/>
        </authorList>
    </citation>
    <scope>NUCLEOTIDE SEQUENCE [LARGE SCALE GENOMIC DNA]</scope>
    <source>
        <strain evidence="1 2">DSM 14954</strain>
    </source>
</reference>
<proteinExistence type="predicted"/>